<reference evidence="3 4" key="1">
    <citation type="submission" date="2018-08" db="EMBL/GenBank/DDBJ databases">
        <title>Lysobacter weifangensis sp. nov., a new member of the family 'Xanthomonadaceae', isolated from soil in a farmland.</title>
        <authorList>
            <person name="Zhao H."/>
        </authorList>
    </citation>
    <scope>NUCLEOTIDE SEQUENCE [LARGE SCALE GENOMIC DNA]</scope>
    <source>
        <strain evidence="3 4">WF-2</strain>
    </source>
</reference>
<feature type="region of interest" description="Disordered" evidence="1">
    <location>
        <begin position="80"/>
        <end position="100"/>
    </location>
</feature>
<dbReference type="AlphaFoldDB" id="A0A372DPG6"/>
<evidence type="ECO:0000256" key="1">
    <source>
        <dbReference type="SAM" id="MobiDB-lite"/>
    </source>
</evidence>
<protein>
    <recommendedName>
        <fullName evidence="5">Lipoprotein</fullName>
    </recommendedName>
</protein>
<dbReference type="Proteomes" id="UP000262917">
    <property type="component" value="Unassembled WGS sequence"/>
</dbReference>
<evidence type="ECO:0008006" key="5">
    <source>
        <dbReference type="Google" id="ProtNLM"/>
    </source>
</evidence>
<comment type="caution">
    <text evidence="3">The sequence shown here is derived from an EMBL/GenBank/DDBJ whole genome shotgun (WGS) entry which is preliminary data.</text>
</comment>
<evidence type="ECO:0000313" key="3">
    <source>
        <dbReference type="EMBL" id="RFP61419.1"/>
    </source>
</evidence>
<feature type="signal peptide" evidence="2">
    <location>
        <begin position="1"/>
        <end position="22"/>
    </location>
</feature>
<accession>A0A372DPG6</accession>
<feature type="chain" id="PRO_5016689060" description="Lipoprotein" evidence="2">
    <location>
        <begin position="23"/>
        <end position="158"/>
    </location>
</feature>
<keyword evidence="2" id="KW-0732">Signal</keyword>
<sequence>MRGCRFALVLAILAAAGCGSRGGDPAPPAPLASVPAAEHGKLGTDQVGVLSPVAAFEGGGADWRIEIRADGGLRHGVRLQRGATGDPGSARYRPAAGTAAPGEHRLEGTLYTASGDRAMRIELQRGECRDAAAHTWPWRVRVEVDGLPSLHGCGELAQ</sequence>
<dbReference type="PROSITE" id="PS51257">
    <property type="entry name" value="PROKAR_LIPOPROTEIN"/>
    <property type="match status" value="1"/>
</dbReference>
<evidence type="ECO:0000313" key="4">
    <source>
        <dbReference type="Proteomes" id="UP000262917"/>
    </source>
</evidence>
<dbReference type="RefSeq" id="WP_117201845.1">
    <property type="nucleotide sequence ID" value="NZ_JBHTBK010000010.1"/>
</dbReference>
<evidence type="ECO:0000256" key="2">
    <source>
        <dbReference type="SAM" id="SignalP"/>
    </source>
</evidence>
<gene>
    <name evidence="3" type="ORF">D0Y53_03585</name>
</gene>
<dbReference type="EMBL" id="QVPD01000003">
    <property type="protein sequence ID" value="RFP61419.1"/>
    <property type="molecule type" value="Genomic_DNA"/>
</dbReference>
<organism evidence="3 4">
    <name type="scientific">Cognatiluteimonas weifangensis</name>
    <dbReference type="NCBI Taxonomy" id="2303539"/>
    <lineage>
        <taxon>Bacteria</taxon>
        <taxon>Pseudomonadati</taxon>
        <taxon>Pseudomonadota</taxon>
        <taxon>Gammaproteobacteria</taxon>
        <taxon>Lysobacterales</taxon>
        <taxon>Lysobacteraceae</taxon>
        <taxon>Cognatiluteimonas</taxon>
    </lineage>
</organism>
<name>A0A372DPG6_9GAMM</name>
<dbReference type="OrthoDB" id="6024949at2"/>
<keyword evidence="4" id="KW-1185">Reference proteome</keyword>
<proteinExistence type="predicted"/>